<feature type="region of interest" description="Disordered" evidence="1">
    <location>
        <begin position="118"/>
        <end position="193"/>
    </location>
</feature>
<dbReference type="EMBL" id="BLLK01000072">
    <property type="protein sequence ID" value="GFH61236.1"/>
    <property type="molecule type" value="Genomic_DNA"/>
</dbReference>
<feature type="region of interest" description="Disordered" evidence="1">
    <location>
        <begin position="290"/>
        <end position="315"/>
    </location>
</feature>
<evidence type="ECO:0000313" key="3">
    <source>
        <dbReference type="Proteomes" id="UP001054902"/>
    </source>
</evidence>
<feature type="region of interest" description="Disordered" evidence="1">
    <location>
        <begin position="253"/>
        <end position="276"/>
    </location>
</feature>
<gene>
    <name evidence="2" type="ORF">CTEN210_17712</name>
</gene>
<evidence type="ECO:0000256" key="1">
    <source>
        <dbReference type="SAM" id="MobiDB-lite"/>
    </source>
</evidence>
<dbReference type="Proteomes" id="UP001054902">
    <property type="component" value="Unassembled WGS sequence"/>
</dbReference>
<feature type="compositionally biased region" description="Polar residues" evidence="1">
    <location>
        <begin position="290"/>
        <end position="309"/>
    </location>
</feature>
<protein>
    <submittedName>
        <fullName evidence="2">Uncharacterized protein</fullName>
    </submittedName>
</protein>
<dbReference type="AlphaFoldDB" id="A0AAD3DDD4"/>
<evidence type="ECO:0000313" key="2">
    <source>
        <dbReference type="EMBL" id="GFH61236.1"/>
    </source>
</evidence>
<comment type="caution">
    <text evidence="2">The sequence shown here is derived from an EMBL/GenBank/DDBJ whole genome shotgun (WGS) entry which is preliminary data.</text>
</comment>
<reference evidence="2 3" key="1">
    <citation type="journal article" date="2021" name="Sci. Rep.">
        <title>The genome of the diatom Chaetoceros tenuissimus carries an ancient integrated fragment of an extant virus.</title>
        <authorList>
            <person name="Hongo Y."/>
            <person name="Kimura K."/>
            <person name="Takaki Y."/>
            <person name="Yoshida Y."/>
            <person name="Baba S."/>
            <person name="Kobayashi G."/>
            <person name="Nagasaki K."/>
            <person name="Hano T."/>
            <person name="Tomaru Y."/>
        </authorList>
    </citation>
    <scope>NUCLEOTIDE SEQUENCE [LARGE SCALE GENOMIC DNA]</scope>
    <source>
        <strain evidence="2 3">NIES-3715</strain>
    </source>
</reference>
<feature type="compositionally biased region" description="Basic and acidic residues" evidence="1">
    <location>
        <begin position="136"/>
        <end position="150"/>
    </location>
</feature>
<accession>A0AAD3DDD4</accession>
<sequence length="502" mass="56486">MNDIPADPNAGSLLESYQYDDEETTDLLNAIKNWNLKHDSHVMISHDTASASRSLSSTIATNTDSTDYDTLTASSTFENYSRNSYAANNRSTPKTPLCNYSSRPSSLTARILQDHGDPVVPFPSIQPLPTVNNKNNENEVDYKPAARKSDGVLNQKDTNSSTVPRKLSPKKSNRKKSPLPQYVNTPQKGESDNALEILRQTAAELGLDENDLGSVLPTVQKLVKVVTQHVPRLEHFVDEVCTIVGEDEIMSSEQMKSKKKKKRSLNSAAARKERMDNAVQTLKLQWPNNDRRQVSSVKIDSNPSENIAQKPSPEMKVVQWQDEMEEGPIFSYEDYQSYGAFTTAVKERLTIRRQHFGFDQVRTPISSNKDDGSPRSHLLTDHEALEEINRLIEFEQRYNAKVTANSNNGNGSDDEGDEITSDLLKANAVTLRRFVVHFAYLFTVKQDEMMDKMNDLYVFSHEATRLIDDLKNAMGMSSNCPIHTVAREVVSLIEKQPRKGDK</sequence>
<proteinExistence type="predicted"/>
<name>A0AAD3DDD4_9STRA</name>
<feature type="compositionally biased region" description="Basic residues" evidence="1">
    <location>
        <begin position="167"/>
        <end position="177"/>
    </location>
</feature>
<keyword evidence="3" id="KW-1185">Reference proteome</keyword>
<organism evidence="2 3">
    <name type="scientific">Chaetoceros tenuissimus</name>
    <dbReference type="NCBI Taxonomy" id="426638"/>
    <lineage>
        <taxon>Eukaryota</taxon>
        <taxon>Sar</taxon>
        <taxon>Stramenopiles</taxon>
        <taxon>Ochrophyta</taxon>
        <taxon>Bacillariophyta</taxon>
        <taxon>Coscinodiscophyceae</taxon>
        <taxon>Chaetocerotophycidae</taxon>
        <taxon>Chaetocerotales</taxon>
        <taxon>Chaetocerotaceae</taxon>
        <taxon>Chaetoceros</taxon>
    </lineage>
</organism>